<dbReference type="InterPro" id="IPR002110">
    <property type="entry name" value="Ankyrin_rpt"/>
</dbReference>
<accession>A0ABW5LVQ7</accession>
<feature type="repeat" description="ANK" evidence="3">
    <location>
        <begin position="91"/>
        <end position="123"/>
    </location>
</feature>
<dbReference type="SUPFAM" id="SSF48403">
    <property type="entry name" value="Ankyrin repeat"/>
    <property type="match status" value="2"/>
</dbReference>
<reference evidence="5" key="1">
    <citation type="journal article" date="2019" name="Int. J. Syst. Evol. Microbiol.">
        <title>The Global Catalogue of Microorganisms (GCM) 10K type strain sequencing project: providing services to taxonomists for standard genome sequencing and annotation.</title>
        <authorList>
            <consortium name="The Broad Institute Genomics Platform"/>
            <consortium name="The Broad Institute Genome Sequencing Center for Infectious Disease"/>
            <person name="Wu L."/>
            <person name="Ma J."/>
        </authorList>
    </citation>
    <scope>NUCLEOTIDE SEQUENCE [LARGE SCALE GENOMIC DNA]</scope>
    <source>
        <strain evidence="5">KCTC 52127</strain>
    </source>
</reference>
<dbReference type="InterPro" id="IPR036770">
    <property type="entry name" value="Ankyrin_rpt-contain_sf"/>
</dbReference>
<feature type="repeat" description="ANK" evidence="3">
    <location>
        <begin position="194"/>
        <end position="226"/>
    </location>
</feature>
<dbReference type="Gene3D" id="1.25.40.20">
    <property type="entry name" value="Ankyrin repeat-containing domain"/>
    <property type="match status" value="2"/>
</dbReference>
<gene>
    <name evidence="4" type="ORF">ACFSRZ_15830</name>
</gene>
<dbReference type="PROSITE" id="PS50088">
    <property type="entry name" value="ANK_REPEAT"/>
    <property type="match status" value="7"/>
</dbReference>
<keyword evidence="5" id="KW-1185">Reference proteome</keyword>
<dbReference type="PROSITE" id="PS50297">
    <property type="entry name" value="ANK_REP_REGION"/>
    <property type="match status" value="5"/>
</dbReference>
<feature type="repeat" description="ANK" evidence="3">
    <location>
        <begin position="405"/>
        <end position="437"/>
    </location>
</feature>
<evidence type="ECO:0000256" key="1">
    <source>
        <dbReference type="ARBA" id="ARBA00022737"/>
    </source>
</evidence>
<dbReference type="SMART" id="SM00248">
    <property type="entry name" value="ANK"/>
    <property type="match status" value="10"/>
</dbReference>
<protein>
    <submittedName>
        <fullName evidence="4">Ankyrin repeat domain-containing protein</fullName>
    </submittedName>
</protein>
<keyword evidence="1" id="KW-0677">Repeat</keyword>
<evidence type="ECO:0000313" key="4">
    <source>
        <dbReference type="EMBL" id="MFD2568845.1"/>
    </source>
</evidence>
<dbReference type="Pfam" id="PF13637">
    <property type="entry name" value="Ank_4"/>
    <property type="match status" value="1"/>
</dbReference>
<proteinExistence type="predicted"/>
<keyword evidence="2 3" id="KW-0040">ANK repeat</keyword>
<dbReference type="PANTHER" id="PTHR24198:SF165">
    <property type="entry name" value="ANKYRIN REPEAT-CONTAINING PROTEIN-RELATED"/>
    <property type="match status" value="1"/>
</dbReference>
<organism evidence="4 5">
    <name type="scientific">Pseudotenacibaculum haliotis</name>
    <dbReference type="NCBI Taxonomy" id="1862138"/>
    <lineage>
        <taxon>Bacteria</taxon>
        <taxon>Pseudomonadati</taxon>
        <taxon>Bacteroidota</taxon>
        <taxon>Flavobacteriia</taxon>
        <taxon>Flavobacteriales</taxon>
        <taxon>Flavobacteriaceae</taxon>
        <taxon>Pseudotenacibaculum</taxon>
    </lineage>
</organism>
<sequence>MRIQQTILAGLLFLATIGYAQKNVFLDRAYWKGNPSIEDIDLKIAEGNNITALNGAAFDAVTWALIEKADNKTVKYLLSKKGNGVNKLTHDGRTYIFWAAYRDNLEMMKYLVDKGAKTDIVDSHGYSVLNFAATTGQLNTKLYDFCIEHGADPKTEKNHSGANALLLVAPFIKDMSLIKYFTSKGIDVNSTDNDGNGIFNYAAKTGNIELMNFLVKQGLSYKKPNKKGGNAMIFASRGTRNKKNTLETYQYLEKLGIAPNVVTNDGITPLHSIAYRGKDMGIYKYFLSKGVDVNQADSNGNTPFLNSTLMNDVKIISMLSKHVKNINTQNKDGKTALTNAIQRNSPEVVSFLIEKGADVHVTDKKGNNLGYYLVRSYSPRKVDDFKQKVALVSKKGFDITKNQKDGNSLFHIALESDNLDLLKWVHKIGVNVNIKNKDGLTPLHQAAMTAKDDTILKYLLSIGANKGIKTDFDESVYALAAENELLQKNNIDIQFLK</sequence>
<name>A0ABW5LVQ7_9FLAO</name>
<dbReference type="Pfam" id="PF12796">
    <property type="entry name" value="Ank_2"/>
    <property type="match status" value="3"/>
</dbReference>
<dbReference type="Proteomes" id="UP001597508">
    <property type="component" value="Unassembled WGS sequence"/>
</dbReference>
<feature type="repeat" description="ANK" evidence="3">
    <location>
        <begin position="124"/>
        <end position="158"/>
    </location>
</feature>
<comment type="caution">
    <text evidence="4">The sequence shown here is derived from an EMBL/GenBank/DDBJ whole genome shotgun (WGS) entry which is preliminary data.</text>
</comment>
<dbReference type="RefSeq" id="WP_379667551.1">
    <property type="nucleotide sequence ID" value="NZ_JBHULH010000012.1"/>
</dbReference>
<feature type="repeat" description="ANK" evidence="3">
    <location>
        <begin position="332"/>
        <end position="364"/>
    </location>
</feature>
<evidence type="ECO:0000256" key="3">
    <source>
        <dbReference type="PROSITE-ProRule" id="PRU00023"/>
    </source>
</evidence>
<evidence type="ECO:0000256" key="2">
    <source>
        <dbReference type="ARBA" id="ARBA00023043"/>
    </source>
</evidence>
<feature type="repeat" description="ANK" evidence="3">
    <location>
        <begin position="265"/>
        <end position="298"/>
    </location>
</feature>
<dbReference type="EMBL" id="JBHULH010000012">
    <property type="protein sequence ID" value="MFD2568845.1"/>
    <property type="molecule type" value="Genomic_DNA"/>
</dbReference>
<evidence type="ECO:0000313" key="5">
    <source>
        <dbReference type="Proteomes" id="UP001597508"/>
    </source>
</evidence>
<dbReference type="PANTHER" id="PTHR24198">
    <property type="entry name" value="ANKYRIN REPEAT AND PROTEIN KINASE DOMAIN-CONTAINING PROTEIN"/>
    <property type="match status" value="1"/>
</dbReference>
<feature type="repeat" description="ANK" evidence="3">
    <location>
        <begin position="438"/>
        <end position="471"/>
    </location>
</feature>